<gene>
    <name evidence="8" type="primary">bglX_2</name>
    <name evidence="8" type="ORF">Pr1d_13440</name>
</gene>
<accession>A0A5B9Q9J8</accession>
<organism evidence="8 9">
    <name type="scientific">Bythopirellula goksoeyrii</name>
    <dbReference type="NCBI Taxonomy" id="1400387"/>
    <lineage>
        <taxon>Bacteria</taxon>
        <taxon>Pseudomonadati</taxon>
        <taxon>Planctomycetota</taxon>
        <taxon>Planctomycetia</taxon>
        <taxon>Pirellulales</taxon>
        <taxon>Lacipirellulaceae</taxon>
        <taxon>Bythopirellula</taxon>
    </lineage>
</organism>
<dbReference type="Proteomes" id="UP000323917">
    <property type="component" value="Chromosome"/>
</dbReference>
<dbReference type="GO" id="GO:0008422">
    <property type="term" value="F:beta-glucosidase activity"/>
    <property type="evidence" value="ECO:0007669"/>
    <property type="project" value="UniProtKB-EC"/>
</dbReference>
<dbReference type="InterPro" id="IPR002772">
    <property type="entry name" value="Glyco_hydro_3_C"/>
</dbReference>
<dbReference type="FunFam" id="2.60.40.10:FF:000495">
    <property type="entry name" value="Periplasmic beta-glucosidase"/>
    <property type="match status" value="1"/>
</dbReference>
<dbReference type="InterPro" id="IPR001764">
    <property type="entry name" value="Glyco_hydro_3_N"/>
</dbReference>
<name>A0A5B9Q9J8_9BACT</name>
<dbReference type="PRINTS" id="PR00133">
    <property type="entry name" value="GLHYDRLASE3"/>
</dbReference>
<dbReference type="Pfam" id="PF00933">
    <property type="entry name" value="Glyco_hydro_3"/>
    <property type="match status" value="1"/>
</dbReference>
<dbReference type="EMBL" id="CP042913">
    <property type="protein sequence ID" value="QEG34072.1"/>
    <property type="molecule type" value="Genomic_DNA"/>
</dbReference>
<keyword evidence="6 8" id="KW-0326">Glycosidase</keyword>
<dbReference type="NCBIfam" id="NF011678">
    <property type="entry name" value="PRK15098.1"/>
    <property type="match status" value="1"/>
</dbReference>
<dbReference type="GO" id="GO:0009251">
    <property type="term" value="P:glucan catabolic process"/>
    <property type="evidence" value="ECO:0007669"/>
    <property type="project" value="TreeGrafter"/>
</dbReference>
<reference evidence="8 9" key="1">
    <citation type="submission" date="2019-08" db="EMBL/GenBank/DDBJ databases">
        <title>Deep-cultivation of Planctomycetes and their phenomic and genomic characterization uncovers novel biology.</title>
        <authorList>
            <person name="Wiegand S."/>
            <person name="Jogler M."/>
            <person name="Boedeker C."/>
            <person name="Pinto D."/>
            <person name="Vollmers J."/>
            <person name="Rivas-Marin E."/>
            <person name="Kohn T."/>
            <person name="Peeters S.H."/>
            <person name="Heuer A."/>
            <person name="Rast P."/>
            <person name="Oberbeckmann S."/>
            <person name="Bunk B."/>
            <person name="Jeske O."/>
            <person name="Meyerdierks A."/>
            <person name="Storesund J.E."/>
            <person name="Kallscheuer N."/>
            <person name="Luecker S."/>
            <person name="Lage O.M."/>
            <person name="Pohl T."/>
            <person name="Merkel B.J."/>
            <person name="Hornburger P."/>
            <person name="Mueller R.-W."/>
            <person name="Bruemmer F."/>
            <person name="Labrenz M."/>
            <person name="Spormann A.M."/>
            <person name="Op den Camp H."/>
            <person name="Overmann J."/>
            <person name="Amann R."/>
            <person name="Jetten M.S.M."/>
            <person name="Mascher T."/>
            <person name="Medema M.H."/>
            <person name="Devos D.P."/>
            <person name="Kaster A.-K."/>
            <person name="Ovreas L."/>
            <person name="Rohde M."/>
            <person name="Galperin M.Y."/>
            <person name="Jogler C."/>
        </authorList>
    </citation>
    <scope>NUCLEOTIDE SEQUENCE [LARGE SCALE GENOMIC DNA]</scope>
    <source>
        <strain evidence="8 9">Pr1d</strain>
    </source>
</reference>
<dbReference type="SUPFAM" id="SSF51445">
    <property type="entry name" value="(Trans)glycosidases"/>
    <property type="match status" value="1"/>
</dbReference>
<dbReference type="Pfam" id="PF14310">
    <property type="entry name" value="Fn3-like"/>
    <property type="match status" value="1"/>
</dbReference>
<evidence type="ECO:0000256" key="5">
    <source>
        <dbReference type="ARBA" id="ARBA00022801"/>
    </source>
</evidence>
<dbReference type="InterPro" id="IPR026891">
    <property type="entry name" value="Fn3-like"/>
</dbReference>
<evidence type="ECO:0000256" key="2">
    <source>
        <dbReference type="ARBA" id="ARBA00005336"/>
    </source>
</evidence>
<dbReference type="KEGG" id="bgok:Pr1d_13440"/>
<dbReference type="AlphaFoldDB" id="A0A5B9Q9J8"/>
<dbReference type="Gene3D" id="3.20.20.300">
    <property type="entry name" value="Glycoside hydrolase, family 3, N-terminal domain"/>
    <property type="match status" value="1"/>
</dbReference>
<dbReference type="SUPFAM" id="SSF52279">
    <property type="entry name" value="Beta-D-glucan exohydrolase, C-terminal domain"/>
    <property type="match status" value="1"/>
</dbReference>
<comment type="catalytic activity">
    <reaction evidence="1">
        <text>Hydrolysis of terminal, non-reducing beta-D-glucosyl residues with release of beta-D-glucose.</text>
        <dbReference type="EC" id="3.2.1.21"/>
    </reaction>
</comment>
<keyword evidence="9" id="KW-1185">Reference proteome</keyword>
<protein>
    <recommendedName>
        <fullName evidence="3">beta-glucosidase</fullName>
        <ecNumber evidence="3">3.2.1.21</ecNumber>
    </recommendedName>
</protein>
<dbReference type="Gene3D" id="2.60.40.10">
    <property type="entry name" value="Immunoglobulins"/>
    <property type="match status" value="1"/>
</dbReference>
<evidence type="ECO:0000313" key="9">
    <source>
        <dbReference type="Proteomes" id="UP000323917"/>
    </source>
</evidence>
<dbReference type="PANTHER" id="PTHR30620">
    <property type="entry name" value="PERIPLASMIC BETA-GLUCOSIDASE-RELATED"/>
    <property type="match status" value="1"/>
</dbReference>
<dbReference type="InterPro" id="IPR013783">
    <property type="entry name" value="Ig-like_fold"/>
</dbReference>
<dbReference type="PANTHER" id="PTHR30620:SF16">
    <property type="entry name" value="LYSOSOMAL BETA GLUCOSIDASE"/>
    <property type="match status" value="1"/>
</dbReference>
<dbReference type="RefSeq" id="WP_210417906.1">
    <property type="nucleotide sequence ID" value="NZ_CP042913.1"/>
</dbReference>
<dbReference type="InterPro" id="IPR017853">
    <property type="entry name" value="GH"/>
</dbReference>
<evidence type="ECO:0000256" key="6">
    <source>
        <dbReference type="ARBA" id="ARBA00023295"/>
    </source>
</evidence>
<proteinExistence type="inferred from homology"/>
<evidence type="ECO:0000313" key="8">
    <source>
        <dbReference type="EMBL" id="QEG34072.1"/>
    </source>
</evidence>
<dbReference type="SMART" id="SM01217">
    <property type="entry name" value="Fn3_like"/>
    <property type="match status" value="1"/>
</dbReference>
<dbReference type="InterPro" id="IPR036962">
    <property type="entry name" value="Glyco_hydro_3_N_sf"/>
</dbReference>
<feature type="domain" description="Fibronectin type III-like" evidence="7">
    <location>
        <begin position="708"/>
        <end position="777"/>
    </location>
</feature>
<comment type="similarity">
    <text evidence="2">Belongs to the glycosyl hydrolase 3 family.</text>
</comment>
<dbReference type="FunFam" id="3.20.20.300:FF:000005">
    <property type="entry name" value="Periplasmic beta-glucosidase"/>
    <property type="match status" value="1"/>
</dbReference>
<dbReference type="InterPro" id="IPR051915">
    <property type="entry name" value="Cellulose_Degrad_GH3"/>
</dbReference>
<evidence type="ECO:0000256" key="1">
    <source>
        <dbReference type="ARBA" id="ARBA00000448"/>
    </source>
</evidence>
<sequence>MPVHKVARTYVESLVLPCANSSLLGFALLMGFLAINFSLAEETTLEQRPWLDKSASPDERVSSLLSQMTLEEKVGQLNQSNGISGQATGNTKNLVADSALYQLISKGQIGSILNEVDRAIVNELQRVAVQESRLGIPLIFGRDVIHGFRTIFPIPLGQAATWNPELVTAACRTAAREARSKGIQWTFAPMVDISRDPRWGRIAESFGEDPYLASALSIASVEGYQGDDLSNSDSLAACVKHFAGYGAAEGGRDYNTTMISPSAMRNVYLPPFKAAVDAGVATLMCGFHDVNGIPMSVNKYWLNDVLRGEWDFRGFVVSDWDSIFETIEHGVSKDEQTAALAAARAGVNMEMNSPCYRNHLAELVSNGQLSESTLDDLVKPILRIKFRLGLFDQPYSEPNSERLLLTKNNLELAQKVARQSIILLKNEDGTLPIKKSQIKELAVIGPLADSKRDQLGTWIPDGKEADSQTPLAAIRATAKLHGTEVLFVPGLEDDFDRSTERFAEAVTVAERADLVILIVGERANISGEARSRAILDLPGAQNELISAISEVGKPLVLIVQAGRPLTIGKQVEQVNALLYSLHAGTMAGPALADLLWGVESPSGKTPVTFPKSVGQVPLYYNHVNSGRPPRPYEYEKDKTVDDSINVELGYNSNYIDVGPYPQFPFGFGLSYTAFSYGEVELSAAKLRDGETLAVRAPVTNSGEVAADEIVQLYIRDLVGSLTRPVLELKGFRRVRLAPGETSIVEFALPVSDLAFYNNDEERLIEPGEFEIFVGGSSLAPKVGKIEIVK</sequence>
<evidence type="ECO:0000259" key="7">
    <source>
        <dbReference type="SMART" id="SM01217"/>
    </source>
</evidence>
<dbReference type="EC" id="3.2.1.21" evidence="3"/>
<dbReference type="Pfam" id="PF01915">
    <property type="entry name" value="Glyco_hydro_3_C"/>
    <property type="match status" value="1"/>
</dbReference>
<evidence type="ECO:0000256" key="4">
    <source>
        <dbReference type="ARBA" id="ARBA00022729"/>
    </source>
</evidence>
<keyword evidence="5 8" id="KW-0378">Hydrolase</keyword>
<keyword evidence="4" id="KW-0732">Signal</keyword>
<dbReference type="InterPro" id="IPR036881">
    <property type="entry name" value="Glyco_hydro_3_C_sf"/>
</dbReference>
<dbReference type="Gene3D" id="3.40.50.1700">
    <property type="entry name" value="Glycoside hydrolase family 3 C-terminal domain"/>
    <property type="match status" value="1"/>
</dbReference>
<evidence type="ECO:0000256" key="3">
    <source>
        <dbReference type="ARBA" id="ARBA00012744"/>
    </source>
</evidence>